<dbReference type="Pfam" id="PF01753">
    <property type="entry name" value="zf-MYND"/>
    <property type="match status" value="1"/>
</dbReference>
<dbReference type="GO" id="GO:0005634">
    <property type="term" value="C:nucleus"/>
    <property type="evidence" value="ECO:0007669"/>
    <property type="project" value="TreeGrafter"/>
</dbReference>
<evidence type="ECO:0000256" key="3">
    <source>
        <dbReference type="ARBA" id="ARBA00022833"/>
    </source>
</evidence>
<feature type="domain" description="MYND-type" evidence="6">
    <location>
        <begin position="18"/>
        <end position="60"/>
    </location>
</feature>
<feature type="region of interest" description="Disordered" evidence="5">
    <location>
        <begin position="62"/>
        <end position="83"/>
    </location>
</feature>
<dbReference type="GO" id="GO:0000981">
    <property type="term" value="F:DNA-binding transcription factor activity, RNA polymerase II-specific"/>
    <property type="evidence" value="ECO:0007669"/>
    <property type="project" value="TreeGrafter"/>
</dbReference>
<evidence type="ECO:0000256" key="2">
    <source>
        <dbReference type="ARBA" id="ARBA00022771"/>
    </source>
</evidence>
<dbReference type="InterPro" id="IPR002893">
    <property type="entry name" value="Znf_MYND"/>
</dbReference>
<dbReference type="AlphaFoldDB" id="A0A8H4R8G6"/>
<keyword evidence="1" id="KW-0479">Metal-binding</keyword>
<dbReference type="Gene3D" id="6.10.140.2220">
    <property type="match status" value="1"/>
</dbReference>
<name>A0A8H4R8G6_9HELO</name>
<feature type="compositionally biased region" description="Low complexity" evidence="5">
    <location>
        <begin position="62"/>
        <end position="78"/>
    </location>
</feature>
<dbReference type="PROSITE" id="PS50865">
    <property type="entry name" value="ZF_MYND_2"/>
    <property type="match status" value="1"/>
</dbReference>
<dbReference type="EMBL" id="JAAMPI010001393">
    <property type="protein sequence ID" value="KAF4625385.1"/>
    <property type="molecule type" value="Genomic_DNA"/>
</dbReference>
<dbReference type="PANTHER" id="PTHR10237">
    <property type="entry name" value="DEFORMED EPIDERMAL AUTOREGULATORY FACTOR 1 HOMOLOG SUPPRESSIN"/>
    <property type="match status" value="1"/>
</dbReference>
<dbReference type="PANTHER" id="PTHR10237:SF14">
    <property type="entry name" value="MYND-TYPE DOMAIN-CONTAINING PROTEIN"/>
    <property type="match status" value="1"/>
</dbReference>
<proteinExistence type="predicted"/>
<comment type="caution">
    <text evidence="7">The sequence shown here is derived from an EMBL/GenBank/DDBJ whole genome shotgun (WGS) entry which is preliminary data.</text>
</comment>
<dbReference type="GO" id="GO:0008270">
    <property type="term" value="F:zinc ion binding"/>
    <property type="evidence" value="ECO:0007669"/>
    <property type="project" value="UniProtKB-KW"/>
</dbReference>
<dbReference type="SUPFAM" id="SSF144232">
    <property type="entry name" value="HIT/MYND zinc finger-like"/>
    <property type="match status" value="1"/>
</dbReference>
<protein>
    <recommendedName>
        <fullName evidence="6">MYND-type domain-containing protein</fullName>
    </recommendedName>
</protein>
<evidence type="ECO:0000313" key="8">
    <source>
        <dbReference type="Proteomes" id="UP000566819"/>
    </source>
</evidence>
<dbReference type="PROSITE" id="PS01360">
    <property type="entry name" value="ZF_MYND_1"/>
    <property type="match status" value="1"/>
</dbReference>
<keyword evidence="2 4" id="KW-0863">Zinc-finger</keyword>
<dbReference type="Proteomes" id="UP000566819">
    <property type="component" value="Unassembled WGS sequence"/>
</dbReference>
<evidence type="ECO:0000256" key="4">
    <source>
        <dbReference type="PROSITE-ProRule" id="PRU00134"/>
    </source>
</evidence>
<gene>
    <name evidence="7" type="ORF">G7Y89_g12782</name>
</gene>
<reference evidence="7 8" key="1">
    <citation type="submission" date="2020-03" db="EMBL/GenBank/DDBJ databases">
        <title>Draft Genome Sequence of Cudoniella acicularis.</title>
        <authorList>
            <person name="Buettner E."/>
            <person name="Kellner H."/>
        </authorList>
    </citation>
    <scope>NUCLEOTIDE SEQUENCE [LARGE SCALE GENOMIC DNA]</scope>
    <source>
        <strain evidence="7 8">DSM 108380</strain>
    </source>
</reference>
<evidence type="ECO:0000313" key="7">
    <source>
        <dbReference type="EMBL" id="KAF4625385.1"/>
    </source>
</evidence>
<evidence type="ECO:0000256" key="5">
    <source>
        <dbReference type="SAM" id="MobiDB-lite"/>
    </source>
</evidence>
<organism evidence="7 8">
    <name type="scientific">Cudoniella acicularis</name>
    <dbReference type="NCBI Taxonomy" id="354080"/>
    <lineage>
        <taxon>Eukaryota</taxon>
        <taxon>Fungi</taxon>
        <taxon>Dikarya</taxon>
        <taxon>Ascomycota</taxon>
        <taxon>Pezizomycotina</taxon>
        <taxon>Leotiomycetes</taxon>
        <taxon>Helotiales</taxon>
        <taxon>Tricladiaceae</taxon>
        <taxon>Cudoniella</taxon>
    </lineage>
</organism>
<evidence type="ECO:0000259" key="6">
    <source>
        <dbReference type="PROSITE" id="PS50865"/>
    </source>
</evidence>
<keyword evidence="3" id="KW-0862">Zinc</keyword>
<dbReference type="InterPro" id="IPR024119">
    <property type="entry name" value="TF_DEAF-1"/>
</dbReference>
<evidence type="ECO:0000256" key="1">
    <source>
        <dbReference type="ARBA" id="ARBA00022723"/>
    </source>
</evidence>
<dbReference type="OrthoDB" id="432970at2759"/>
<accession>A0A8H4R8G6</accession>
<keyword evidence="8" id="KW-1185">Reference proteome</keyword>
<sequence length="217" mass="24602">MASISASPVAATNEEPICTTCKKPEADLPNPLKRCAKCQVTRYCSQECQKEDWKTHKRICAGQSQAGQSQPQASSSAPTGRHNPGFHSVNQLLGLSDNDFLHKLSEKDAFTQLIDCFRLRCEDEYSFGGNTVGIYNEENPIREFNKFLDLAEKRNKLLPPWWNKEKRGECVRWATGGSDWADINCAVEKSDIQERYDNMMPMKLRILGEKIYGKGFM</sequence>